<gene>
    <name evidence="1" type="ORF">THAOC_32873</name>
</gene>
<protein>
    <submittedName>
        <fullName evidence="1">Uncharacterized protein</fullName>
    </submittedName>
</protein>
<name>K0R885_THAOC</name>
<evidence type="ECO:0000313" key="1">
    <source>
        <dbReference type="EMBL" id="EJK48339.1"/>
    </source>
</evidence>
<proteinExistence type="predicted"/>
<sequence>MAESSTSVQIFELPVNANTLLSEILLMDSIYSGRIPKNEIFTVKFEKLAIDPNASTFVAFDEGDRGAFKKPRTLRETGTVAKGKEAQRKKTLTLEWNNSLGRLSASKIFCCEIKVLNMSSGGRVEEREFE</sequence>
<dbReference type="AlphaFoldDB" id="K0R885"/>
<evidence type="ECO:0000313" key="2">
    <source>
        <dbReference type="Proteomes" id="UP000266841"/>
    </source>
</evidence>
<comment type="caution">
    <text evidence="1">The sequence shown here is derived from an EMBL/GenBank/DDBJ whole genome shotgun (WGS) entry which is preliminary data.</text>
</comment>
<accession>K0R885</accession>
<keyword evidence="2" id="KW-1185">Reference proteome</keyword>
<dbReference type="EMBL" id="AGNL01045973">
    <property type="protein sequence ID" value="EJK48339.1"/>
    <property type="molecule type" value="Genomic_DNA"/>
</dbReference>
<organism evidence="1 2">
    <name type="scientific">Thalassiosira oceanica</name>
    <name type="common">Marine diatom</name>
    <dbReference type="NCBI Taxonomy" id="159749"/>
    <lineage>
        <taxon>Eukaryota</taxon>
        <taxon>Sar</taxon>
        <taxon>Stramenopiles</taxon>
        <taxon>Ochrophyta</taxon>
        <taxon>Bacillariophyta</taxon>
        <taxon>Coscinodiscophyceae</taxon>
        <taxon>Thalassiosirophycidae</taxon>
        <taxon>Thalassiosirales</taxon>
        <taxon>Thalassiosiraceae</taxon>
        <taxon>Thalassiosira</taxon>
    </lineage>
</organism>
<reference evidence="1 2" key="1">
    <citation type="journal article" date="2012" name="Genome Biol.">
        <title>Genome and low-iron response of an oceanic diatom adapted to chronic iron limitation.</title>
        <authorList>
            <person name="Lommer M."/>
            <person name="Specht M."/>
            <person name="Roy A.S."/>
            <person name="Kraemer L."/>
            <person name="Andreson R."/>
            <person name="Gutowska M.A."/>
            <person name="Wolf J."/>
            <person name="Bergner S.V."/>
            <person name="Schilhabel M.B."/>
            <person name="Klostermeier U.C."/>
            <person name="Beiko R.G."/>
            <person name="Rosenstiel P."/>
            <person name="Hippler M."/>
            <person name="Laroche J."/>
        </authorList>
    </citation>
    <scope>NUCLEOTIDE SEQUENCE [LARGE SCALE GENOMIC DNA]</scope>
    <source>
        <strain evidence="1 2">CCMP1005</strain>
    </source>
</reference>
<dbReference type="Proteomes" id="UP000266841">
    <property type="component" value="Unassembled WGS sequence"/>
</dbReference>